<organism evidence="2 3">
    <name type="scientific">Pseudaquabacterium inlustre</name>
    <dbReference type="NCBI Taxonomy" id="2984192"/>
    <lineage>
        <taxon>Bacteria</taxon>
        <taxon>Pseudomonadati</taxon>
        <taxon>Pseudomonadota</taxon>
        <taxon>Betaproteobacteria</taxon>
        <taxon>Burkholderiales</taxon>
        <taxon>Sphaerotilaceae</taxon>
        <taxon>Pseudaquabacterium</taxon>
    </lineage>
</organism>
<evidence type="ECO:0000313" key="3">
    <source>
        <dbReference type="Proteomes" id="UP001365405"/>
    </source>
</evidence>
<dbReference type="PROSITE" id="PS51819">
    <property type="entry name" value="VOC"/>
    <property type="match status" value="1"/>
</dbReference>
<gene>
    <name evidence="2" type="ORF">AACH10_22900</name>
</gene>
<reference evidence="2 3" key="1">
    <citation type="submission" date="2024-04" db="EMBL/GenBank/DDBJ databases">
        <title>Novel species of the genus Ideonella isolated from streams.</title>
        <authorList>
            <person name="Lu H."/>
        </authorList>
    </citation>
    <scope>NUCLEOTIDE SEQUENCE [LARGE SCALE GENOMIC DNA]</scope>
    <source>
        <strain evidence="2 3">DXS22W</strain>
    </source>
</reference>
<dbReference type="RefSeq" id="WP_341412867.1">
    <property type="nucleotide sequence ID" value="NZ_JBBUTH010000011.1"/>
</dbReference>
<dbReference type="PANTHER" id="PTHR36503:SF1">
    <property type="entry name" value="BLR2520 PROTEIN"/>
    <property type="match status" value="1"/>
</dbReference>
<dbReference type="Gene3D" id="3.10.180.10">
    <property type="entry name" value="2,3-Dihydroxybiphenyl 1,2-Dioxygenase, domain 1"/>
    <property type="match status" value="1"/>
</dbReference>
<keyword evidence="3" id="KW-1185">Reference proteome</keyword>
<dbReference type="InterPro" id="IPR029068">
    <property type="entry name" value="Glyas_Bleomycin-R_OHBP_Dase"/>
</dbReference>
<comment type="caution">
    <text evidence="2">The sequence shown here is derived from an EMBL/GenBank/DDBJ whole genome shotgun (WGS) entry which is preliminary data.</text>
</comment>
<dbReference type="Pfam" id="PF12681">
    <property type="entry name" value="Glyoxalase_2"/>
    <property type="match status" value="1"/>
</dbReference>
<dbReference type="InterPro" id="IPR037523">
    <property type="entry name" value="VOC_core"/>
</dbReference>
<dbReference type="EMBL" id="JBBUTH010000011">
    <property type="protein sequence ID" value="MEK8053121.1"/>
    <property type="molecule type" value="Genomic_DNA"/>
</dbReference>
<evidence type="ECO:0000313" key="2">
    <source>
        <dbReference type="EMBL" id="MEK8053121.1"/>
    </source>
</evidence>
<dbReference type="SUPFAM" id="SSF54593">
    <property type="entry name" value="Glyoxalase/Bleomycin resistance protein/Dihydroxybiphenyl dioxygenase"/>
    <property type="match status" value="1"/>
</dbReference>
<evidence type="ECO:0000259" key="1">
    <source>
        <dbReference type="PROSITE" id="PS51819"/>
    </source>
</evidence>
<sequence length="129" mass="13634">MQFGYTIVYVRDVNASLSFFEQAFGLQRGFVSEGGEFGTLATGATALSFCRHDVARDSVGHDYVAAEDSARPLGMEVGLVTADVPAACERAVAAGATLLNPPQTKPWGQTVAYVRCPDGTLVELCTPMA</sequence>
<accession>A0ABU9CMU1</accession>
<dbReference type="Proteomes" id="UP001365405">
    <property type="component" value="Unassembled WGS sequence"/>
</dbReference>
<name>A0ABU9CMU1_9BURK</name>
<dbReference type="InterPro" id="IPR025870">
    <property type="entry name" value="Glyoxalase-like_dom"/>
</dbReference>
<dbReference type="CDD" id="cd07264">
    <property type="entry name" value="VOC_like"/>
    <property type="match status" value="1"/>
</dbReference>
<protein>
    <submittedName>
        <fullName evidence="2">VOC family protein</fullName>
    </submittedName>
</protein>
<feature type="domain" description="VOC" evidence="1">
    <location>
        <begin position="2"/>
        <end position="127"/>
    </location>
</feature>
<proteinExistence type="predicted"/>
<dbReference type="PANTHER" id="PTHR36503">
    <property type="entry name" value="BLR2520 PROTEIN"/>
    <property type="match status" value="1"/>
</dbReference>